<dbReference type="InterPro" id="IPR029063">
    <property type="entry name" value="SAM-dependent_MTases_sf"/>
</dbReference>
<protein>
    <submittedName>
        <fullName evidence="2">Methyltransferase domain-containing protein</fullName>
    </submittedName>
</protein>
<evidence type="ECO:0000259" key="1">
    <source>
        <dbReference type="Pfam" id="PF03848"/>
    </source>
</evidence>
<reference evidence="2 3" key="1">
    <citation type="submission" date="2020-04" db="EMBL/GenBank/DDBJ databases">
        <title>Genome sequencing of Rosenbergiella species.</title>
        <authorList>
            <person name="Alvarez-Perez S."/>
            <person name="Lievens B."/>
        </authorList>
    </citation>
    <scope>NUCLEOTIDE SEQUENCE [LARGE SCALE GENOMIC DNA]</scope>
    <source>
        <strain evidence="2 3">CdVSA20.1</strain>
    </source>
</reference>
<keyword evidence="2" id="KW-0489">Methyltransferase</keyword>
<dbReference type="GO" id="GO:0008168">
    <property type="term" value="F:methyltransferase activity"/>
    <property type="evidence" value="ECO:0007669"/>
    <property type="project" value="UniProtKB-KW"/>
</dbReference>
<keyword evidence="3" id="KW-1185">Reference proteome</keyword>
<dbReference type="Pfam" id="PF03848">
    <property type="entry name" value="TehB"/>
    <property type="match status" value="1"/>
</dbReference>
<dbReference type="Proteomes" id="UP000786875">
    <property type="component" value="Unassembled WGS sequence"/>
</dbReference>
<proteinExistence type="predicted"/>
<name>A0ABS5T5L2_9GAMM</name>
<dbReference type="SUPFAM" id="SSF53335">
    <property type="entry name" value="S-adenosyl-L-methionine-dependent methyltransferases"/>
    <property type="match status" value="1"/>
</dbReference>
<feature type="domain" description="Tellurite resistance methyltransferase TehB-like" evidence="1">
    <location>
        <begin position="15"/>
        <end position="193"/>
    </location>
</feature>
<dbReference type="GO" id="GO:0032259">
    <property type="term" value="P:methylation"/>
    <property type="evidence" value="ECO:0007669"/>
    <property type="project" value="UniProtKB-KW"/>
</dbReference>
<dbReference type="CDD" id="cd02440">
    <property type="entry name" value="AdoMet_MTases"/>
    <property type="match status" value="1"/>
</dbReference>
<sequence>MTILRNPDSRQNNGVTLPHAEVVSLLPRLSDGEVLDLGCGTGRHALYLNRQGIPITGWDNDPEALHALQSVIDNKSLNGLTLEQRDLNQTRFNGQFQAILAIDTLMYLAPYTISQLIADMQAATSKHGYNLIVCAMSTDDMPSPLDFPFTFASGELSHYYRRWHIVHYNEHIRPWSAPNSCAEPVMLRFATLLAQKASVKSL</sequence>
<dbReference type="RefSeq" id="WP_214214197.1">
    <property type="nucleotide sequence ID" value="NZ_JABBFO010000008.1"/>
</dbReference>
<dbReference type="Gene3D" id="3.40.50.150">
    <property type="entry name" value="Vaccinia Virus protein VP39"/>
    <property type="match status" value="1"/>
</dbReference>
<evidence type="ECO:0000313" key="2">
    <source>
        <dbReference type="EMBL" id="MBT0727640.1"/>
    </source>
</evidence>
<evidence type="ECO:0000313" key="3">
    <source>
        <dbReference type="Proteomes" id="UP000786875"/>
    </source>
</evidence>
<dbReference type="InterPro" id="IPR015985">
    <property type="entry name" value="TehB-like_dom"/>
</dbReference>
<dbReference type="EMBL" id="JABBFO010000008">
    <property type="protein sequence ID" value="MBT0727640.1"/>
    <property type="molecule type" value="Genomic_DNA"/>
</dbReference>
<keyword evidence="2" id="KW-0808">Transferase</keyword>
<organism evidence="2 3">
    <name type="scientific">Rosenbergiella australiborealis</name>
    <dbReference type="NCBI Taxonomy" id="1544696"/>
    <lineage>
        <taxon>Bacteria</taxon>
        <taxon>Pseudomonadati</taxon>
        <taxon>Pseudomonadota</taxon>
        <taxon>Gammaproteobacteria</taxon>
        <taxon>Enterobacterales</taxon>
        <taxon>Erwiniaceae</taxon>
        <taxon>Rosenbergiella</taxon>
    </lineage>
</organism>
<accession>A0ABS5T5L2</accession>
<gene>
    <name evidence="2" type="ORF">HGT73_09635</name>
</gene>
<comment type="caution">
    <text evidence="2">The sequence shown here is derived from an EMBL/GenBank/DDBJ whole genome shotgun (WGS) entry which is preliminary data.</text>
</comment>